<evidence type="ECO:0008006" key="4">
    <source>
        <dbReference type="Google" id="ProtNLM"/>
    </source>
</evidence>
<organism evidence="2 3">
    <name type="scientific">Orbilia brochopaga</name>
    <dbReference type="NCBI Taxonomy" id="3140254"/>
    <lineage>
        <taxon>Eukaryota</taxon>
        <taxon>Fungi</taxon>
        <taxon>Dikarya</taxon>
        <taxon>Ascomycota</taxon>
        <taxon>Pezizomycotina</taxon>
        <taxon>Orbiliomycetes</taxon>
        <taxon>Orbiliales</taxon>
        <taxon>Orbiliaceae</taxon>
        <taxon>Orbilia</taxon>
    </lineage>
</organism>
<sequence length="380" mass="43559">MAVKRSTKRKAASSSSLASTRLRKTRRAAPAKEQEQEQKQKQQPQRRAAARRKRDASDEEEDDDDDDDNDSDDYKGDKGDDADYSSDDDNDAERETSSPYTDNTLHQDTMRYLKDLAKHNDREWFHGNKDVYKRALGDFKTFCTVLQEEVTKVDWTVPILPLERHNLFRIYRDIRFSNNKVPFKEYFSVAFSRTGKQGLYAKYYLSVQAGDQSFIGGGLWHPEATHVSLMRRAIDKNPRRLKDILVAKDFYANFLDAGSASGRKPATGKKREELALKSFVGRNSEDALKTAPKGYDKEHPDIDLLRLKSYTVGKRITDAEMLLPNAMDQLVELIRVLEPFVSYLNSVVMPDVSLGEGQDDEDDEDEDGDEEEEDDEDEKE</sequence>
<keyword evidence="3" id="KW-1185">Reference proteome</keyword>
<dbReference type="PANTHER" id="PTHR36452:SF1">
    <property type="entry name" value="DUF2461 DOMAIN-CONTAINING PROTEIN"/>
    <property type="match status" value="1"/>
</dbReference>
<evidence type="ECO:0000313" key="2">
    <source>
        <dbReference type="EMBL" id="KAK6350357.1"/>
    </source>
</evidence>
<evidence type="ECO:0000256" key="1">
    <source>
        <dbReference type="SAM" id="MobiDB-lite"/>
    </source>
</evidence>
<protein>
    <recommendedName>
        <fullName evidence="4">DUF2461 domain-containing protein</fullName>
    </recommendedName>
</protein>
<evidence type="ECO:0000313" key="3">
    <source>
        <dbReference type="Proteomes" id="UP001375240"/>
    </source>
</evidence>
<proteinExistence type="predicted"/>
<dbReference type="PANTHER" id="PTHR36452">
    <property type="entry name" value="CHROMOSOME 12, WHOLE GENOME SHOTGUN SEQUENCE"/>
    <property type="match status" value="1"/>
</dbReference>
<feature type="region of interest" description="Disordered" evidence="1">
    <location>
        <begin position="1"/>
        <end position="106"/>
    </location>
</feature>
<name>A0AAV9UY43_9PEZI</name>
<dbReference type="InterPro" id="IPR012808">
    <property type="entry name" value="CHP02453"/>
</dbReference>
<comment type="caution">
    <text evidence="2">The sequence shown here is derived from an EMBL/GenBank/DDBJ whole genome shotgun (WGS) entry which is preliminary data.</text>
</comment>
<dbReference type="AlphaFoldDB" id="A0AAV9UY43"/>
<dbReference type="Pfam" id="PF09365">
    <property type="entry name" value="DUF2461"/>
    <property type="match status" value="1"/>
</dbReference>
<reference evidence="2 3" key="1">
    <citation type="submission" date="2019-10" db="EMBL/GenBank/DDBJ databases">
        <authorList>
            <person name="Palmer J.M."/>
        </authorList>
    </citation>
    <scope>NUCLEOTIDE SEQUENCE [LARGE SCALE GENOMIC DNA]</scope>
    <source>
        <strain evidence="2 3">TWF696</strain>
    </source>
</reference>
<feature type="region of interest" description="Disordered" evidence="1">
    <location>
        <begin position="351"/>
        <end position="380"/>
    </location>
</feature>
<gene>
    <name evidence="2" type="ORF">TWF696_006589</name>
</gene>
<feature type="compositionally biased region" description="Basic and acidic residues" evidence="1">
    <location>
        <begin position="72"/>
        <end position="81"/>
    </location>
</feature>
<feature type="compositionally biased region" description="Acidic residues" evidence="1">
    <location>
        <begin position="57"/>
        <end position="71"/>
    </location>
</feature>
<feature type="compositionally biased region" description="Basic and acidic residues" evidence="1">
    <location>
        <begin position="30"/>
        <end position="40"/>
    </location>
</feature>
<dbReference type="NCBIfam" id="TIGR02453">
    <property type="entry name" value="TIGR02453 family protein"/>
    <property type="match status" value="1"/>
</dbReference>
<accession>A0AAV9UY43</accession>
<dbReference type="EMBL" id="JAVHNQ010000004">
    <property type="protein sequence ID" value="KAK6350357.1"/>
    <property type="molecule type" value="Genomic_DNA"/>
</dbReference>
<feature type="compositionally biased region" description="Basic residues" evidence="1">
    <location>
        <begin position="1"/>
        <end position="11"/>
    </location>
</feature>
<feature type="compositionally biased region" description="Acidic residues" evidence="1">
    <location>
        <begin position="82"/>
        <end position="92"/>
    </location>
</feature>
<feature type="compositionally biased region" description="Polar residues" evidence="1">
    <location>
        <begin position="97"/>
        <end position="106"/>
    </location>
</feature>
<feature type="compositionally biased region" description="Acidic residues" evidence="1">
    <location>
        <begin position="357"/>
        <end position="380"/>
    </location>
</feature>
<dbReference type="Proteomes" id="UP001375240">
    <property type="component" value="Unassembled WGS sequence"/>
</dbReference>